<keyword evidence="1" id="KW-0812">Transmembrane</keyword>
<keyword evidence="1" id="KW-1133">Transmembrane helix</keyword>
<accession>A0ABV8JC54</accession>
<keyword evidence="1" id="KW-0472">Membrane</keyword>
<keyword evidence="3" id="KW-1185">Reference proteome</keyword>
<feature type="transmembrane region" description="Helical" evidence="1">
    <location>
        <begin position="33"/>
        <end position="54"/>
    </location>
</feature>
<dbReference type="RefSeq" id="WP_378073513.1">
    <property type="nucleotide sequence ID" value="NZ_JBHSBL010000041.1"/>
</dbReference>
<dbReference type="EMBL" id="JBHSBL010000041">
    <property type="protein sequence ID" value="MFC4072640.1"/>
    <property type="molecule type" value="Genomic_DNA"/>
</dbReference>
<feature type="transmembrane region" description="Helical" evidence="1">
    <location>
        <begin position="7"/>
        <end position="27"/>
    </location>
</feature>
<reference evidence="3" key="1">
    <citation type="journal article" date="2019" name="Int. J. Syst. Evol. Microbiol.">
        <title>The Global Catalogue of Microorganisms (GCM) 10K type strain sequencing project: providing services to taxonomists for standard genome sequencing and annotation.</title>
        <authorList>
            <consortium name="The Broad Institute Genomics Platform"/>
            <consortium name="The Broad Institute Genome Sequencing Center for Infectious Disease"/>
            <person name="Wu L."/>
            <person name="Ma J."/>
        </authorList>
    </citation>
    <scope>NUCLEOTIDE SEQUENCE [LARGE SCALE GENOMIC DNA]</scope>
    <source>
        <strain evidence="3">TBRC 5832</strain>
    </source>
</reference>
<organism evidence="2 3">
    <name type="scientific">Actinoplanes subglobosus</name>
    <dbReference type="NCBI Taxonomy" id="1547892"/>
    <lineage>
        <taxon>Bacteria</taxon>
        <taxon>Bacillati</taxon>
        <taxon>Actinomycetota</taxon>
        <taxon>Actinomycetes</taxon>
        <taxon>Micromonosporales</taxon>
        <taxon>Micromonosporaceae</taxon>
        <taxon>Actinoplanes</taxon>
    </lineage>
</organism>
<gene>
    <name evidence="2" type="ORF">ACFO0C_47575</name>
</gene>
<sequence length="113" mass="11968">MSGEKVGTAVAVFGAAFLTLFTAAFLLGGGPEYWKFALFVASLIVLSLSVVVHFSPDSLHLPRLAVRVPADPGPSVSTARITPFIRDVQLRLLSELPMVSPKSRGRDTNGSAT</sequence>
<comment type="caution">
    <text evidence="2">The sequence shown here is derived from an EMBL/GenBank/DDBJ whole genome shotgun (WGS) entry which is preliminary data.</text>
</comment>
<evidence type="ECO:0000256" key="1">
    <source>
        <dbReference type="SAM" id="Phobius"/>
    </source>
</evidence>
<dbReference type="Proteomes" id="UP001595867">
    <property type="component" value="Unassembled WGS sequence"/>
</dbReference>
<name>A0ABV8JC54_9ACTN</name>
<evidence type="ECO:0000313" key="3">
    <source>
        <dbReference type="Proteomes" id="UP001595867"/>
    </source>
</evidence>
<proteinExistence type="predicted"/>
<protein>
    <submittedName>
        <fullName evidence="2">Uncharacterized protein</fullName>
    </submittedName>
</protein>
<evidence type="ECO:0000313" key="2">
    <source>
        <dbReference type="EMBL" id="MFC4072640.1"/>
    </source>
</evidence>